<dbReference type="Pfam" id="PF14845">
    <property type="entry name" value="Glycohydro_20b2"/>
    <property type="match status" value="1"/>
</dbReference>
<dbReference type="AlphaFoldDB" id="A0A8S2SFH0"/>
<dbReference type="GO" id="GO:0016787">
    <property type="term" value="F:hydrolase activity"/>
    <property type="evidence" value="ECO:0007669"/>
    <property type="project" value="UniProtKB-KW"/>
</dbReference>
<feature type="non-terminal residue" evidence="3">
    <location>
        <position position="1"/>
    </location>
</feature>
<reference evidence="3" key="1">
    <citation type="submission" date="2021-02" db="EMBL/GenBank/DDBJ databases">
        <authorList>
            <person name="Nowell W R."/>
        </authorList>
    </citation>
    <scope>NUCLEOTIDE SEQUENCE</scope>
</reference>
<dbReference type="InterPro" id="IPR029018">
    <property type="entry name" value="Hex-like_dom2"/>
</dbReference>
<dbReference type="Proteomes" id="UP000681967">
    <property type="component" value="Unassembled WGS sequence"/>
</dbReference>
<protein>
    <recommendedName>
        <fullName evidence="2">Beta-hexosaminidase eukaryotic type N-terminal domain-containing protein</fullName>
    </recommendedName>
</protein>
<feature type="domain" description="Beta-hexosaminidase eukaryotic type N-terminal" evidence="2">
    <location>
        <begin position="28"/>
        <end position="84"/>
    </location>
</feature>
<dbReference type="InterPro" id="IPR029019">
    <property type="entry name" value="HEX_eukaryotic_N"/>
</dbReference>
<dbReference type="SUPFAM" id="SSF55545">
    <property type="entry name" value="beta-N-acetylhexosaminidase-like domain"/>
    <property type="match status" value="1"/>
</dbReference>
<name>A0A8S2SFH0_9BILA</name>
<evidence type="ECO:0000256" key="1">
    <source>
        <dbReference type="ARBA" id="ARBA00022801"/>
    </source>
</evidence>
<proteinExistence type="predicted"/>
<dbReference type="Gene3D" id="3.30.379.10">
    <property type="entry name" value="Chitobiase/beta-hexosaminidase domain 2-like"/>
    <property type="match status" value="1"/>
</dbReference>
<keyword evidence="1" id="KW-0378">Hydrolase</keyword>
<evidence type="ECO:0000259" key="2">
    <source>
        <dbReference type="Pfam" id="PF14845"/>
    </source>
</evidence>
<organism evidence="3 4">
    <name type="scientific">Rotaria magnacalcarata</name>
    <dbReference type="NCBI Taxonomy" id="392030"/>
    <lineage>
        <taxon>Eukaryota</taxon>
        <taxon>Metazoa</taxon>
        <taxon>Spiralia</taxon>
        <taxon>Gnathifera</taxon>
        <taxon>Rotifera</taxon>
        <taxon>Eurotatoria</taxon>
        <taxon>Bdelloidea</taxon>
        <taxon>Philodinida</taxon>
        <taxon>Philodinidae</taxon>
        <taxon>Rotaria</taxon>
    </lineage>
</organism>
<evidence type="ECO:0000313" key="4">
    <source>
        <dbReference type="Proteomes" id="UP000681967"/>
    </source>
</evidence>
<comment type="caution">
    <text evidence="3">The sequence shown here is derived from an EMBL/GenBank/DDBJ whole genome shotgun (WGS) entry which is preliminary data.</text>
</comment>
<gene>
    <name evidence="3" type="ORF">BYL167_LOCUS23566</name>
</gene>
<dbReference type="EMBL" id="CAJOBH010017368">
    <property type="protein sequence ID" value="CAF4198760.1"/>
    <property type="molecule type" value="Genomic_DNA"/>
</dbReference>
<evidence type="ECO:0000313" key="3">
    <source>
        <dbReference type="EMBL" id="CAF4198760.1"/>
    </source>
</evidence>
<feature type="non-terminal residue" evidence="3">
    <location>
        <position position="98"/>
    </location>
</feature>
<accession>A0A8S2SFH0</accession>
<sequence>ELAINRYSNYISSLTGLSIENREKYSTSENKLIIDCLLKDTDEYRYPKIDEDESYALNVTRTGTYLRALTLAGILRGLSTFVQLIERIGSSNVSYIPI</sequence>